<accession>A0A6L8SZI1</accession>
<gene>
    <name evidence="2" type="ORF">GT728_03505</name>
</gene>
<dbReference type="RefSeq" id="WP_161233397.1">
    <property type="nucleotide sequence ID" value="NZ_WWVI01000022.1"/>
</dbReference>
<feature type="domain" description="MrpR N-terminal core-binding" evidence="1">
    <location>
        <begin position="1"/>
        <end position="80"/>
    </location>
</feature>
<evidence type="ECO:0000313" key="2">
    <source>
        <dbReference type="EMBL" id="MZL32283.1"/>
    </source>
</evidence>
<proteinExistence type="predicted"/>
<evidence type="ECO:0000259" key="1">
    <source>
        <dbReference type="Pfam" id="PF22822"/>
    </source>
</evidence>
<protein>
    <recommendedName>
        <fullName evidence="1">MrpR N-terminal core-binding domain-containing protein</fullName>
    </recommendedName>
</protein>
<name>A0A6L8SZI1_9FIRM</name>
<reference evidence="2 3" key="1">
    <citation type="journal article" date="2019" name="Nat. Med.">
        <title>A library of human gut bacterial isolates paired with longitudinal multiomics data enables mechanistic microbiome research.</title>
        <authorList>
            <person name="Poyet M."/>
            <person name="Groussin M."/>
            <person name="Gibbons S.M."/>
            <person name="Avila-Pacheco J."/>
            <person name="Jiang X."/>
            <person name="Kearney S.M."/>
            <person name="Perrotta A.R."/>
            <person name="Berdy B."/>
            <person name="Zhao S."/>
            <person name="Lieberman T.D."/>
            <person name="Swanson P.K."/>
            <person name="Smith M."/>
            <person name="Roesemann S."/>
            <person name="Alexander J.E."/>
            <person name="Rich S.A."/>
            <person name="Livny J."/>
            <person name="Vlamakis H."/>
            <person name="Clish C."/>
            <person name="Bullock K."/>
            <person name="Deik A."/>
            <person name="Scott J."/>
            <person name="Pierce K.A."/>
            <person name="Xavier R.J."/>
            <person name="Alm E.J."/>
        </authorList>
    </citation>
    <scope>NUCLEOTIDE SEQUENCE [LARGE SCALE GENOMIC DNA]</scope>
    <source>
        <strain evidence="2 3">BIOML-A1</strain>
    </source>
</reference>
<sequence>MYNEDRKQRFYEFKLKTVASVTPLVPRFKRVAPFEHMYQKDLCDFNLNEITEMYKLFKFTTLESIIVVNNTLTQYTDWCVNENLVLNGQNIYATITPDMLAALLNKTLLNHQIVSRDTILTWIEALKNPRDRFMILSIFEYGKSKDFEDTIRAKMDDIDIENHTMKLYSGRVVNVSEALILTAQKSNMTMELTYPYGTKSKLMDDGTIIKRSHIVKDDPHCLGRQMYNSLAAALKSIDVSYMTAEKINISGQIHMTNELIRKYNSNKNKILYDVETRSMIEHQYGIKINRPSYFLKKYGDYLI</sequence>
<dbReference type="Pfam" id="PF22822">
    <property type="entry name" value="MrpR_N_CB"/>
    <property type="match status" value="1"/>
</dbReference>
<evidence type="ECO:0000313" key="3">
    <source>
        <dbReference type="Proteomes" id="UP000477285"/>
    </source>
</evidence>
<dbReference type="Proteomes" id="UP000477285">
    <property type="component" value="Unassembled WGS sequence"/>
</dbReference>
<dbReference type="EMBL" id="WWVQ01000005">
    <property type="protein sequence ID" value="MZL32283.1"/>
    <property type="molecule type" value="Genomic_DNA"/>
</dbReference>
<comment type="caution">
    <text evidence="2">The sequence shown here is derived from an EMBL/GenBank/DDBJ whole genome shotgun (WGS) entry which is preliminary data.</text>
</comment>
<dbReference type="InterPro" id="IPR055009">
    <property type="entry name" value="MrpR_N_CB"/>
</dbReference>
<organism evidence="2 3">
    <name type="scientific">Blautia wexlerae</name>
    <dbReference type="NCBI Taxonomy" id="418240"/>
    <lineage>
        <taxon>Bacteria</taxon>
        <taxon>Bacillati</taxon>
        <taxon>Bacillota</taxon>
        <taxon>Clostridia</taxon>
        <taxon>Lachnospirales</taxon>
        <taxon>Lachnospiraceae</taxon>
        <taxon>Blautia</taxon>
    </lineage>
</organism>
<dbReference type="AlphaFoldDB" id="A0A6L8SZI1"/>